<dbReference type="InterPro" id="IPR029409">
    <property type="entry name" value="TMEM237"/>
</dbReference>
<reference evidence="12" key="1">
    <citation type="submission" date="2022-01" db="UniProtKB">
        <authorList>
            <consortium name="EnsemblMetazoa"/>
        </authorList>
    </citation>
    <scope>IDENTIFICATION</scope>
</reference>
<dbReference type="PANTHER" id="PTHR28388">
    <property type="entry name" value="TRANSMEMBRANE PROTEIN 237"/>
    <property type="match status" value="1"/>
</dbReference>
<keyword evidence="6 11" id="KW-1133">Transmembrane helix</keyword>
<keyword evidence="7" id="KW-0969">Cilium</keyword>
<evidence type="ECO:0000256" key="5">
    <source>
        <dbReference type="ARBA" id="ARBA00022794"/>
    </source>
</evidence>
<evidence type="ECO:0000256" key="3">
    <source>
        <dbReference type="ARBA" id="ARBA00008783"/>
    </source>
</evidence>
<evidence type="ECO:0000256" key="10">
    <source>
        <dbReference type="ARBA" id="ARBA00025631"/>
    </source>
</evidence>
<name>A0A8I6R8Q9_CIMLE</name>
<keyword evidence="4 11" id="KW-0812">Transmembrane</keyword>
<dbReference type="Proteomes" id="UP000494040">
    <property type="component" value="Unassembled WGS sequence"/>
</dbReference>
<dbReference type="OrthoDB" id="6617334at2759"/>
<keyword evidence="13" id="KW-1185">Reference proteome</keyword>
<sequence length="390" mass="44694">MMRNIYYLPGSKCMTLQTKTFYKNTQEEICVIAPKSLERPLKYVQYVDRGTDNLMPPYPNAVFSGNLRELPNTCGQCGICFRGETCSPSSAHGTSGGKDTGGYTCGGGDTNACCHRKKRKRLNKNSFPYCVNDNVFIEHHGRFMKAPKELLMNSEYKTRTCYLEDPWSINVNSLLDLSIMLQKICTYIGRVMIGFLGGVCLVELLLVMSYMTKSEYEKFYEYYVIYSTMSNQIHDLLYVLMTITLISLFDWLDLGHCDSRHLTDSFRFRKLTYLTCIYVMSFLILLSLESVCNHISFKYDNDISKSISRMEVETDKELLESVDVFNSMSVTKDAILLLAYMGLVSTMTDDLFLLHLMSLKKYQTTDRDHFYEISKYSADPLCTSLLSGVN</sequence>
<evidence type="ECO:0000313" key="13">
    <source>
        <dbReference type="Proteomes" id="UP000494040"/>
    </source>
</evidence>
<feature type="transmembrane region" description="Helical" evidence="11">
    <location>
        <begin position="271"/>
        <end position="288"/>
    </location>
</feature>
<evidence type="ECO:0000256" key="9">
    <source>
        <dbReference type="ARBA" id="ARBA00023273"/>
    </source>
</evidence>
<evidence type="ECO:0000256" key="6">
    <source>
        <dbReference type="ARBA" id="ARBA00022989"/>
    </source>
</evidence>
<evidence type="ECO:0000256" key="4">
    <source>
        <dbReference type="ARBA" id="ARBA00022692"/>
    </source>
</evidence>
<evidence type="ECO:0000256" key="2">
    <source>
        <dbReference type="ARBA" id="ARBA00004141"/>
    </source>
</evidence>
<feature type="transmembrane region" description="Helical" evidence="11">
    <location>
        <begin position="334"/>
        <end position="357"/>
    </location>
</feature>
<accession>A0A8I6R8Q9</accession>
<dbReference type="GO" id="GO:0060271">
    <property type="term" value="P:cilium assembly"/>
    <property type="evidence" value="ECO:0007669"/>
    <property type="project" value="TreeGrafter"/>
</dbReference>
<keyword evidence="5" id="KW-0970">Cilium biogenesis/degradation</keyword>
<evidence type="ECO:0000256" key="11">
    <source>
        <dbReference type="SAM" id="Phobius"/>
    </source>
</evidence>
<comment type="subcellular location">
    <subcellularLocation>
        <location evidence="1">Cell projection</location>
        <location evidence="1">Cilium</location>
    </subcellularLocation>
    <subcellularLocation>
        <location evidence="2">Membrane</location>
        <topology evidence="2">Multi-pass membrane protein</topology>
    </subcellularLocation>
</comment>
<dbReference type="GO" id="GO:0016020">
    <property type="term" value="C:membrane"/>
    <property type="evidence" value="ECO:0007669"/>
    <property type="project" value="UniProtKB-SubCell"/>
</dbReference>
<feature type="transmembrane region" description="Helical" evidence="11">
    <location>
        <begin position="232"/>
        <end position="251"/>
    </location>
</feature>
<dbReference type="Pfam" id="PF15383">
    <property type="entry name" value="TMEM237"/>
    <property type="match status" value="1"/>
</dbReference>
<feature type="transmembrane region" description="Helical" evidence="11">
    <location>
        <begin position="187"/>
        <end position="212"/>
    </location>
</feature>
<evidence type="ECO:0000256" key="8">
    <source>
        <dbReference type="ARBA" id="ARBA00023136"/>
    </source>
</evidence>
<dbReference type="GO" id="GO:0035869">
    <property type="term" value="C:ciliary transition zone"/>
    <property type="evidence" value="ECO:0007669"/>
    <property type="project" value="TreeGrafter"/>
</dbReference>
<comment type="function">
    <text evidence="10">Component of the transition zone in primary cilia. Required for ciliogenesis.</text>
</comment>
<evidence type="ECO:0000256" key="7">
    <source>
        <dbReference type="ARBA" id="ARBA00023069"/>
    </source>
</evidence>
<dbReference type="GeneID" id="106662039"/>
<dbReference type="KEGG" id="clec:106662039"/>
<keyword evidence="8 11" id="KW-0472">Membrane</keyword>
<protein>
    <submittedName>
        <fullName evidence="12">Uncharacterized protein</fullName>
    </submittedName>
</protein>
<keyword evidence="9" id="KW-0966">Cell projection</keyword>
<organism evidence="12 13">
    <name type="scientific">Cimex lectularius</name>
    <name type="common">Bed bug</name>
    <name type="synonym">Acanthia lectularia</name>
    <dbReference type="NCBI Taxonomy" id="79782"/>
    <lineage>
        <taxon>Eukaryota</taxon>
        <taxon>Metazoa</taxon>
        <taxon>Ecdysozoa</taxon>
        <taxon>Arthropoda</taxon>
        <taxon>Hexapoda</taxon>
        <taxon>Insecta</taxon>
        <taxon>Pterygota</taxon>
        <taxon>Neoptera</taxon>
        <taxon>Paraneoptera</taxon>
        <taxon>Hemiptera</taxon>
        <taxon>Heteroptera</taxon>
        <taxon>Panheteroptera</taxon>
        <taxon>Cimicomorpha</taxon>
        <taxon>Cimicidae</taxon>
        <taxon>Cimex</taxon>
    </lineage>
</organism>
<dbReference type="AlphaFoldDB" id="A0A8I6R8Q9"/>
<dbReference type="EnsemblMetazoa" id="XM_014385844.2">
    <property type="protein sequence ID" value="XP_014241330.1"/>
    <property type="gene ID" value="LOC106662039"/>
</dbReference>
<dbReference type="RefSeq" id="XP_014241330.1">
    <property type="nucleotide sequence ID" value="XM_014385844.2"/>
</dbReference>
<evidence type="ECO:0000256" key="1">
    <source>
        <dbReference type="ARBA" id="ARBA00004138"/>
    </source>
</evidence>
<proteinExistence type="inferred from homology"/>
<comment type="similarity">
    <text evidence="3">Belongs to the TMEM237 family.</text>
</comment>
<evidence type="ECO:0000313" key="12">
    <source>
        <dbReference type="EnsemblMetazoa" id="XP_014241330.1"/>
    </source>
</evidence>
<dbReference type="PANTHER" id="PTHR28388:SF1">
    <property type="entry name" value="TRANSMEMBRANE PROTEIN 237"/>
    <property type="match status" value="1"/>
</dbReference>